<dbReference type="FunFam" id="3.80.10.10:FF:000095">
    <property type="entry name" value="LRR receptor-like serine/threonine-protein kinase GSO1"/>
    <property type="match status" value="1"/>
</dbReference>
<dbReference type="NCBIfam" id="TIGR04183">
    <property type="entry name" value="Por_Secre_tail"/>
    <property type="match status" value="1"/>
</dbReference>
<dbReference type="InterPro" id="IPR001611">
    <property type="entry name" value="Leu-rich_rpt"/>
</dbReference>
<dbReference type="Pfam" id="PF00560">
    <property type="entry name" value="LRR_1"/>
    <property type="match status" value="3"/>
</dbReference>
<keyword evidence="7" id="KW-0472">Membrane</keyword>
<feature type="compositionally biased region" description="Polar residues" evidence="11">
    <location>
        <begin position="1014"/>
        <end position="1027"/>
    </location>
</feature>
<dbReference type="Gene3D" id="2.60.40.10">
    <property type="entry name" value="Immunoglobulins"/>
    <property type="match status" value="2"/>
</dbReference>
<evidence type="ECO:0000256" key="9">
    <source>
        <dbReference type="ARBA" id="ARBA00023170"/>
    </source>
</evidence>
<comment type="subcellular location">
    <subcellularLocation>
        <location evidence="1">Membrane</location>
        <topology evidence="1">Single-pass membrane protein</topology>
    </subcellularLocation>
</comment>
<dbReference type="SUPFAM" id="SSF48726">
    <property type="entry name" value="Immunoglobulin"/>
    <property type="match status" value="2"/>
</dbReference>
<dbReference type="InterPro" id="IPR032675">
    <property type="entry name" value="LRR_dom_sf"/>
</dbReference>
<dbReference type="InterPro" id="IPR036179">
    <property type="entry name" value="Ig-like_dom_sf"/>
</dbReference>
<dbReference type="GO" id="GO:0005509">
    <property type="term" value="F:calcium ion binding"/>
    <property type="evidence" value="ECO:0007669"/>
    <property type="project" value="InterPro"/>
</dbReference>
<feature type="domain" description="Ig-like" evidence="12">
    <location>
        <begin position="893"/>
        <end position="989"/>
    </location>
</feature>
<dbReference type="PROSITE" id="PS50835">
    <property type="entry name" value="IG_LIKE"/>
    <property type="match status" value="2"/>
</dbReference>
<dbReference type="InterPro" id="IPR003591">
    <property type="entry name" value="Leu-rich_rpt_typical-subtyp"/>
</dbReference>
<dbReference type="RefSeq" id="WP_051413541.1">
    <property type="nucleotide sequence ID" value="NZ_AYXY01000023.1"/>
</dbReference>
<dbReference type="EMBL" id="AYXY01000023">
    <property type="protein sequence ID" value="ETN94418.1"/>
    <property type="molecule type" value="Genomic_DNA"/>
</dbReference>
<dbReference type="InterPro" id="IPR026444">
    <property type="entry name" value="Secre_tail"/>
</dbReference>
<dbReference type="Pfam" id="PF23598">
    <property type="entry name" value="LRR_14"/>
    <property type="match status" value="1"/>
</dbReference>
<dbReference type="PATRIC" id="fig|1286632.3.peg.2354"/>
<evidence type="ECO:0000256" key="1">
    <source>
        <dbReference type="ARBA" id="ARBA00004167"/>
    </source>
</evidence>
<evidence type="ECO:0000313" key="14">
    <source>
        <dbReference type="Proteomes" id="UP000018850"/>
    </source>
</evidence>
<dbReference type="GO" id="GO:0016020">
    <property type="term" value="C:membrane"/>
    <property type="evidence" value="ECO:0007669"/>
    <property type="project" value="UniProtKB-SubCell"/>
</dbReference>
<organism evidence="13 14">
    <name type="scientific">Zhouia amylolytica AD3</name>
    <dbReference type="NCBI Taxonomy" id="1286632"/>
    <lineage>
        <taxon>Bacteria</taxon>
        <taxon>Pseudomonadati</taxon>
        <taxon>Bacteroidota</taxon>
        <taxon>Flavobacteriia</taxon>
        <taxon>Flavobacteriales</taxon>
        <taxon>Flavobacteriaceae</taxon>
        <taxon>Zhouia</taxon>
    </lineage>
</organism>
<dbReference type="FunFam" id="3.80.10.10:FF:000041">
    <property type="entry name" value="LRR receptor-like serine/threonine-protein kinase ERECTA"/>
    <property type="match status" value="1"/>
</dbReference>
<keyword evidence="9" id="KW-0675">Receptor</keyword>
<reference evidence="13 14" key="2">
    <citation type="journal article" date="2016" name="Genome Announc.">
        <title>Draft Genome Sequence of Zhouia amylolytica AD3, Isolated from Tidal Flat Sediment.</title>
        <authorList>
            <person name="Jia B."/>
            <person name="Jin H.M."/>
            <person name="Lee H.J."/>
            <person name="Jeon C.O."/>
        </authorList>
    </citation>
    <scope>NUCLEOTIDE SEQUENCE [LARGE SCALE GENOMIC DNA]</scope>
    <source>
        <strain evidence="13 14">AD3</strain>
    </source>
</reference>
<dbReference type="SUPFAM" id="SSF49785">
    <property type="entry name" value="Galactose-binding domain-like"/>
    <property type="match status" value="1"/>
</dbReference>
<dbReference type="SMART" id="SM00369">
    <property type="entry name" value="LRR_TYP"/>
    <property type="match status" value="8"/>
</dbReference>
<keyword evidence="14" id="KW-1185">Reference proteome</keyword>
<dbReference type="InterPro" id="IPR013783">
    <property type="entry name" value="Ig-like_fold"/>
</dbReference>
<dbReference type="PANTHER" id="PTHR27000:SF642">
    <property type="entry name" value="INACTIVE LEUCINE-RICH REPEAT RECEPTOR KINASE XIAO-RELATED"/>
    <property type="match status" value="1"/>
</dbReference>
<evidence type="ECO:0000256" key="4">
    <source>
        <dbReference type="ARBA" id="ARBA00022729"/>
    </source>
</evidence>
<keyword evidence="4" id="KW-0732">Signal</keyword>
<feature type="domain" description="Ig-like" evidence="12">
    <location>
        <begin position="427"/>
        <end position="533"/>
    </location>
</feature>
<dbReference type="InterPro" id="IPR028974">
    <property type="entry name" value="TSP_type-3_rpt"/>
</dbReference>
<evidence type="ECO:0000256" key="3">
    <source>
        <dbReference type="ARBA" id="ARBA00022692"/>
    </source>
</evidence>
<evidence type="ECO:0000256" key="5">
    <source>
        <dbReference type="ARBA" id="ARBA00022737"/>
    </source>
</evidence>
<dbReference type="InterPro" id="IPR055414">
    <property type="entry name" value="LRR_R13L4/SHOC2-like"/>
</dbReference>
<dbReference type="InterPro" id="IPR003599">
    <property type="entry name" value="Ig_sub"/>
</dbReference>
<name>W2UK94_9FLAO</name>
<dbReference type="Gene3D" id="3.80.10.10">
    <property type="entry name" value="Ribonuclease Inhibitor"/>
    <property type="match status" value="5"/>
</dbReference>
<reference evidence="14" key="1">
    <citation type="submission" date="2013-11" db="EMBL/GenBank/DDBJ databases">
        <title>Draft genome sequence from a member of Zhouia, isolated tidal flat.</title>
        <authorList>
            <person name="Jin H."/>
            <person name="Jeon C.O."/>
        </authorList>
    </citation>
    <scope>NUCLEOTIDE SEQUENCE [LARGE SCALE GENOMIC DNA]</scope>
    <source>
        <strain evidence="14">AD3</strain>
    </source>
</reference>
<sequence length="1305" mass="143960">MKKLYFIFFSLITLSGFSQRLIPNGDFEYWSSTGVLSSWASVEGQVNPETNEVSHGSSSALFIDGTTTPKITSSGFILEAGETYRLTFDFKVKTANSTFGQQVIGYKYGPLDSYPLTSGSRIPQNFEWTSVEKTIEVTETKEWKFEISLFSFIDEPFEVFIDNIKLVNIKADQDKQALIALYNATNGPNWTTTWDLNADIRTWDGITVHPDERVRWIQLVNNQLSGSIPQEIENLTALELFNLNRNNLTGTVPDIFQNLIRLSSINLEINDLSGSLPTSIWSLTQLNGLRLRNNKFDGILPEDIGNLSQLMYLSLSYNKFTGNFPQALWQLDQLRTLEIDGLWDLNDWQIPGDMNLPLLERFECQGCNATGTLPDVFDKIPNLSYITLSGSTISGPIPPTFSSLLKLRTLFAPGNNLSGLIPKINSPLIESITVSNNNFVFDDFSEVLGTSASFSYEGQARIGEEKSLQLDEGASINLTISETSDPDNVYQWRKNGVNIEGATNSELAFASITTSDTGIYDCIITNPNYPKLTLTNRSTTIKVYSENDINALIAFYNATGGPDWTTKWDITNKDLSKWYGVYFDENNRVSKIHLTNNNLNGTIPAEISDLSNLQELTLRGNQLAGAIPSTVSSLSNLEIVDLANNNYTGSLPEELSTIPAVKQIHLYRNNFTGTIPASYGTLATLEVLILSENELEGTIPESFKNLKSLTFLNIADNMLNGSYPLWSELSSLEYLKLKGNDFSGSIAFVESLPMLNHIDLSFNNFTGSPAALFNNTSLKNIDISYNDFDPYTIPESIQLLVNLEEINLSETNLEGTLPDVFDRLTLLNYFNIFSNNVSGPLPQTMSTLPNLRRLLVSNNNLSGTVPTIASVATNEYGYLLLSSNNYIFEDLEPIIDTYKNIEFSYYSQNNIDEAKEVNITKGDVFTLSVEATSSPNNNYQWRKDGIIIEGATAKSYTIPTVAASDSGKYDCVIKNSIATNLTLYKNTVTLNVIIPDSDGDGVNDEIDQCPGTPTGESVDTNGCSSSQLDDDNDGITNDIDQCPNTTAGDLVNENGCSLSQSLDISSTDIQVSVTSTSCPGIANGEIRISFAKNYNYTIALKSSSDSQTLTNITSDYTFTGLNANTYEICVTIPEYPEFKQCYHASVVTPEDLTSSKVAVDNNKKKATYTVSGSKEYTVKVNNKSYTITTPDTGSNEISIDLDEGSNSISIATDKICQGSYQDTIFVNGVTFYPNPATDYINIENLSDLESVTITLTDTAGNVISSRSFQSKTDSYQLPLNTISSGMYLVIISSKSTTFTTKIFKK</sequence>
<dbReference type="InterPro" id="IPR008979">
    <property type="entry name" value="Galactose-bd-like_sf"/>
</dbReference>
<evidence type="ECO:0000259" key="12">
    <source>
        <dbReference type="PROSITE" id="PS50835"/>
    </source>
</evidence>
<dbReference type="Pfam" id="PF18962">
    <property type="entry name" value="Por_Secre_tail"/>
    <property type="match status" value="1"/>
</dbReference>
<gene>
    <name evidence="13" type="ORF">P278_23610</name>
</gene>
<dbReference type="eggNOG" id="COG4886">
    <property type="taxonomic scope" value="Bacteria"/>
</dbReference>
<evidence type="ECO:0000256" key="2">
    <source>
        <dbReference type="ARBA" id="ARBA00022614"/>
    </source>
</evidence>
<keyword evidence="8" id="KW-1015">Disulfide bond</keyword>
<dbReference type="Pfam" id="PF13927">
    <property type="entry name" value="Ig_3"/>
    <property type="match status" value="2"/>
</dbReference>
<dbReference type="SMART" id="SM00409">
    <property type="entry name" value="IG"/>
    <property type="match status" value="2"/>
</dbReference>
<dbReference type="InterPro" id="IPR007110">
    <property type="entry name" value="Ig-like_dom"/>
</dbReference>
<comment type="caution">
    <text evidence="13">The sequence shown here is derived from an EMBL/GenBank/DDBJ whole genome shotgun (WGS) entry which is preliminary data.</text>
</comment>
<evidence type="ECO:0000256" key="6">
    <source>
        <dbReference type="ARBA" id="ARBA00022989"/>
    </source>
</evidence>
<dbReference type="PANTHER" id="PTHR27000">
    <property type="entry name" value="LEUCINE-RICH REPEAT RECEPTOR-LIKE PROTEIN KINASE FAMILY PROTEIN-RELATED"/>
    <property type="match status" value="1"/>
</dbReference>
<dbReference type="InterPro" id="IPR003598">
    <property type="entry name" value="Ig_sub2"/>
</dbReference>
<dbReference type="SMART" id="SM00408">
    <property type="entry name" value="IGc2"/>
    <property type="match status" value="2"/>
</dbReference>
<keyword evidence="6" id="KW-1133">Transmembrane helix</keyword>
<evidence type="ECO:0000256" key="10">
    <source>
        <dbReference type="ARBA" id="ARBA00023180"/>
    </source>
</evidence>
<dbReference type="FunFam" id="3.80.10.10:FF:000062">
    <property type="entry name" value="protein STRUBBELIG-RECEPTOR FAMILY 3"/>
    <property type="match status" value="1"/>
</dbReference>
<dbReference type="CDD" id="cd00096">
    <property type="entry name" value="Ig"/>
    <property type="match status" value="1"/>
</dbReference>
<dbReference type="Pfam" id="PF13855">
    <property type="entry name" value="LRR_8"/>
    <property type="match status" value="1"/>
</dbReference>
<evidence type="ECO:0000256" key="8">
    <source>
        <dbReference type="ARBA" id="ARBA00023157"/>
    </source>
</evidence>
<accession>W2UK94</accession>
<keyword evidence="3" id="KW-0812">Transmembrane</keyword>
<evidence type="ECO:0000256" key="11">
    <source>
        <dbReference type="SAM" id="MobiDB-lite"/>
    </source>
</evidence>
<feature type="region of interest" description="Disordered" evidence="11">
    <location>
        <begin position="1007"/>
        <end position="1037"/>
    </location>
</feature>
<dbReference type="SUPFAM" id="SSF103647">
    <property type="entry name" value="TSP type-3 repeat"/>
    <property type="match status" value="1"/>
</dbReference>
<dbReference type="STRING" id="376730.SAMN04487906_3037"/>
<keyword evidence="10" id="KW-0325">Glycoprotein</keyword>
<keyword evidence="2" id="KW-0433">Leucine-rich repeat</keyword>
<evidence type="ECO:0000256" key="7">
    <source>
        <dbReference type="ARBA" id="ARBA00023136"/>
    </source>
</evidence>
<dbReference type="SUPFAM" id="SSF52058">
    <property type="entry name" value="L domain-like"/>
    <property type="match status" value="2"/>
</dbReference>
<dbReference type="eggNOG" id="COG1523">
    <property type="taxonomic scope" value="Bacteria"/>
</dbReference>
<evidence type="ECO:0000313" key="13">
    <source>
        <dbReference type="EMBL" id="ETN94418.1"/>
    </source>
</evidence>
<protein>
    <recommendedName>
        <fullName evidence="12">Ig-like domain-containing protein</fullName>
    </recommendedName>
</protein>
<keyword evidence="5" id="KW-0677">Repeat</keyword>
<proteinExistence type="predicted"/>
<dbReference type="Gene3D" id="2.60.120.260">
    <property type="entry name" value="Galactose-binding domain-like"/>
    <property type="match status" value="1"/>
</dbReference>
<dbReference type="Proteomes" id="UP000018850">
    <property type="component" value="Unassembled WGS sequence"/>
</dbReference>